<comment type="subcellular location">
    <subcellularLocation>
        <location evidence="1">Membrane</location>
        <topology evidence="1">Multi-pass membrane protein</topology>
    </subcellularLocation>
</comment>
<gene>
    <name evidence="7" type="ORF">UF66_1500</name>
</gene>
<protein>
    <submittedName>
        <fullName evidence="7">YbbM seven transmembrane helix protein</fullName>
    </submittedName>
</protein>
<dbReference type="PATRIC" id="fig|74704.6.peg.1534"/>
<evidence type="ECO:0000256" key="2">
    <source>
        <dbReference type="ARBA" id="ARBA00005268"/>
    </source>
</evidence>
<organism evidence="7 8">
    <name type="scientific">Staphylococcus cohnii subsp. cohnii</name>
    <dbReference type="NCBI Taxonomy" id="74704"/>
    <lineage>
        <taxon>Bacteria</taxon>
        <taxon>Bacillati</taxon>
        <taxon>Bacillota</taxon>
        <taxon>Bacilli</taxon>
        <taxon>Bacillales</taxon>
        <taxon>Staphylococcaceae</taxon>
        <taxon>Staphylococcus</taxon>
        <taxon>Staphylococcus cohnii species complex</taxon>
    </lineage>
</organism>
<evidence type="ECO:0000256" key="6">
    <source>
        <dbReference type="SAM" id="Phobius"/>
    </source>
</evidence>
<dbReference type="PANTHER" id="PTHR30028">
    <property type="entry name" value="UPF0014 INNER MEMBRANE PROTEIN YBBM-RELATED"/>
    <property type="match status" value="1"/>
</dbReference>
<keyword evidence="5 6" id="KW-0472">Membrane</keyword>
<evidence type="ECO:0000256" key="4">
    <source>
        <dbReference type="ARBA" id="ARBA00022989"/>
    </source>
</evidence>
<feature type="transmembrane region" description="Helical" evidence="6">
    <location>
        <begin position="60"/>
        <end position="78"/>
    </location>
</feature>
<reference evidence="7 8" key="1">
    <citation type="submission" date="2015-03" db="EMBL/GenBank/DDBJ databases">
        <title>Genome Assembly of Staphylococcus cohnii subsp. cohnii strain G22B2.</title>
        <authorList>
            <person name="Nair G."/>
            <person name="Kaur G."/>
            <person name="Khatri I."/>
            <person name="Singh N.K."/>
            <person name="Sathyabama S."/>
            <person name="Maurya S.K."/>
            <person name="Subramanian S."/>
            <person name="Agrewala J.N."/>
            <person name="Mayilraj S."/>
        </authorList>
    </citation>
    <scope>NUCLEOTIDE SEQUENCE [LARGE SCALE GENOMIC DNA]</scope>
    <source>
        <strain evidence="7 8">G22B2</strain>
    </source>
</reference>
<feature type="transmembrane region" description="Helical" evidence="6">
    <location>
        <begin position="90"/>
        <end position="113"/>
    </location>
</feature>
<dbReference type="InterPro" id="IPR005226">
    <property type="entry name" value="UPF0014_fam"/>
</dbReference>
<dbReference type="Proteomes" id="UP000034455">
    <property type="component" value="Unassembled WGS sequence"/>
</dbReference>
<feature type="transmembrane region" description="Helical" evidence="6">
    <location>
        <begin position="214"/>
        <end position="238"/>
    </location>
</feature>
<keyword evidence="4 6" id="KW-1133">Transmembrane helix</keyword>
<evidence type="ECO:0000256" key="5">
    <source>
        <dbReference type="ARBA" id="ARBA00023136"/>
    </source>
</evidence>
<accession>A0A0M2P6N4</accession>
<proteinExistence type="inferred from homology"/>
<comment type="caution">
    <text evidence="7">The sequence shown here is derived from an EMBL/GenBank/DDBJ whole genome shotgun (WGS) entry which is preliminary data.</text>
</comment>
<comment type="similarity">
    <text evidence="2">Belongs to the UPF0014 family.</text>
</comment>
<dbReference type="AlphaFoldDB" id="A0A0M2P6N4"/>
<feature type="transmembrane region" description="Helical" evidence="6">
    <location>
        <begin position="31"/>
        <end position="53"/>
    </location>
</feature>
<evidence type="ECO:0000313" key="8">
    <source>
        <dbReference type="Proteomes" id="UP000034455"/>
    </source>
</evidence>
<evidence type="ECO:0000256" key="3">
    <source>
        <dbReference type="ARBA" id="ARBA00022692"/>
    </source>
</evidence>
<dbReference type="PANTHER" id="PTHR30028:SF0">
    <property type="entry name" value="PROTEIN ALUMINUM SENSITIVE 3"/>
    <property type="match status" value="1"/>
</dbReference>
<evidence type="ECO:0000256" key="1">
    <source>
        <dbReference type="ARBA" id="ARBA00004141"/>
    </source>
</evidence>
<keyword evidence="3 6" id="KW-0812">Transmembrane</keyword>
<dbReference type="Pfam" id="PF03649">
    <property type="entry name" value="UPF0014"/>
    <property type="match status" value="1"/>
</dbReference>
<feature type="transmembrane region" description="Helical" evidence="6">
    <location>
        <begin position="120"/>
        <end position="139"/>
    </location>
</feature>
<name>A0A0M2P6N4_STACC</name>
<evidence type="ECO:0000313" key="7">
    <source>
        <dbReference type="EMBL" id="KKI65543.1"/>
    </source>
</evidence>
<dbReference type="EMBL" id="LAKJ01000002">
    <property type="protein sequence ID" value="KKI65543.1"/>
    <property type="molecule type" value="Genomic_DNA"/>
</dbReference>
<dbReference type="GO" id="GO:0005886">
    <property type="term" value="C:plasma membrane"/>
    <property type="evidence" value="ECO:0007669"/>
    <property type="project" value="TreeGrafter"/>
</dbReference>
<sequence>MMSTTALVLTATLLLFPIIVSYKEKLHIIKDLLVATLRAVVQLVILGYLLHFIFDVNQTWLLLLFVLIIIINASWNTISRASPVMHHVFWISFIAIFIGVALPLVGIVITGAIEFKPNEVIPIAGMLGSNGLIAINLAYQNLDREFVKEMSQIEAKLALGANPKLSSKGTIRESIKTAIVPTIDSVKTYGIVSIPGMMTGLIIGGVDPLEAVKFQLLVVFIHMTATIMSALIATYLSYRQFFNERDQLIARHIPKDNR</sequence>